<name>A0A0E0PSW6_ORYRU</name>
<feature type="compositionally biased region" description="Polar residues" evidence="1">
    <location>
        <begin position="73"/>
        <end position="83"/>
    </location>
</feature>
<reference evidence="3" key="1">
    <citation type="submission" date="2013-06" db="EMBL/GenBank/DDBJ databases">
        <authorList>
            <person name="Zhao Q."/>
        </authorList>
    </citation>
    <scope>NUCLEOTIDE SEQUENCE</scope>
    <source>
        <strain evidence="3">cv. W1943</strain>
    </source>
</reference>
<accession>A0A0E0PSW6</accession>
<sequence>MDGELLRRAHPLPSAGSRLWFLNPRRRPSSANRLWLLFGPGGVRPRSLEVGRPPHRRRLHQIPPEYSRPPESQHLQNEAQHVDVTSTWLVRTTRRETKKEMRFP</sequence>
<evidence type="ECO:0000313" key="3">
    <source>
        <dbReference type="Proteomes" id="UP000008022"/>
    </source>
</evidence>
<organism evidence="2 3">
    <name type="scientific">Oryza rufipogon</name>
    <name type="common">Brownbeard rice</name>
    <name type="synonym">Asian wild rice</name>
    <dbReference type="NCBI Taxonomy" id="4529"/>
    <lineage>
        <taxon>Eukaryota</taxon>
        <taxon>Viridiplantae</taxon>
        <taxon>Streptophyta</taxon>
        <taxon>Embryophyta</taxon>
        <taxon>Tracheophyta</taxon>
        <taxon>Spermatophyta</taxon>
        <taxon>Magnoliopsida</taxon>
        <taxon>Liliopsida</taxon>
        <taxon>Poales</taxon>
        <taxon>Poaceae</taxon>
        <taxon>BOP clade</taxon>
        <taxon>Oryzoideae</taxon>
        <taxon>Oryzeae</taxon>
        <taxon>Oryzinae</taxon>
        <taxon>Oryza</taxon>
    </lineage>
</organism>
<evidence type="ECO:0000256" key="1">
    <source>
        <dbReference type="SAM" id="MobiDB-lite"/>
    </source>
</evidence>
<proteinExistence type="predicted"/>
<dbReference type="AlphaFoldDB" id="A0A0E0PSW6"/>
<dbReference type="EnsemblPlants" id="ORUFI06G01580.1">
    <property type="protein sequence ID" value="ORUFI06G01580.1"/>
    <property type="gene ID" value="ORUFI06G01580"/>
</dbReference>
<dbReference type="HOGENOM" id="CLU_178085_0_0_1"/>
<protein>
    <submittedName>
        <fullName evidence="2">Uncharacterized protein</fullName>
    </submittedName>
</protein>
<keyword evidence="3" id="KW-1185">Reference proteome</keyword>
<evidence type="ECO:0000313" key="2">
    <source>
        <dbReference type="EnsemblPlants" id="ORUFI06G01580.1"/>
    </source>
</evidence>
<reference evidence="2" key="2">
    <citation type="submission" date="2015-06" db="UniProtKB">
        <authorList>
            <consortium name="EnsemblPlants"/>
        </authorList>
    </citation>
    <scope>IDENTIFICATION</scope>
</reference>
<feature type="region of interest" description="Disordered" evidence="1">
    <location>
        <begin position="58"/>
        <end position="83"/>
    </location>
</feature>
<dbReference type="Proteomes" id="UP000008022">
    <property type="component" value="Unassembled WGS sequence"/>
</dbReference>
<dbReference type="Gramene" id="ORUFI06G01580.1">
    <property type="protein sequence ID" value="ORUFI06G01580.1"/>
    <property type="gene ID" value="ORUFI06G01580"/>
</dbReference>